<organism evidence="1 2">
    <name type="scientific">Citrobacter koseri (strain ATCC BAA-895 / CDC 4225-83 / SGSC4696)</name>
    <dbReference type="NCBI Taxonomy" id="290338"/>
    <lineage>
        <taxon>Bacteria</taxon>
        <taxon>Pseudomonadati</taxon>
        <taxon>Pseudomonadota</taxon>
        <taxon>Gammaproteobacteria</taxon>
        <taxon>Enterobacterales</taxon>
        <taxon>Enterobacteriaceae</taxon>
        <taxon>Citrobacter</taxon>
    </lineage>
</organism>
<dbReference type="HOGENOM" id="CLU_3267712_0_0_6"/>
<protein>
    <submittedName>
        <fullName evidence="1">Uncharacterized protein</fullName>
    </submittedName>
</protein>
<gene>
    <name evidence="1" type="ordered locus">CKO_03543</name>
</gene>
<sequence length="41" mass="4793">MNSRQLSPRCNLMETPETLFGVFFYKAFFIRTSFPSGMVIQ</sequence>
<keyword evidence="2" id="KW-1185">Reference proteome</keyword>
<evidence type="ECO:0000313" key="2">
    <source>
        <dbReference type="Proteomes" id="UP000008148"/>
    </source>
</evidence>
<dbReference type="Proteomes" id="UP000008148">
    <property type="component" value="Chromosome"/>
</dbReference>
<evidence type="ECO:0000313" key="1">
    <source>
        <dbReference type="EMBL" id="ABV14622.1"/>
    </source>
</evidence>
<accession>A8AMA9</accession>
<dbReference type="KEGG" id="cko:CKO_03543"/>
<name>A8AMA9_CITK8</name>
<dbReference type="EMBL" id="CP000822">
    <property type="protein sequence ID" value="ABV14622.1"/>
    <property type="molecule type" value="Genomic_DNA"/>
</dbReference>
<reference evidence="1 2" key="1">
    <citation type="submission" date="2007-08" db="EMBL/GenBank/DDBJ databases">
        <authorList>
            <consortium name="The Citrobacter koseri Genome Sequencing Project"/>
            <person name="McClelland M."/>
            <person name="Sanderson E.K."/>
            <person name="Porwollik S."/>
            <person name="Spieth J."/>
            <person name="Clifton W.S."/>
            <person name="Latreille P."/>
            <person name="Courtney L."/>
            <person name="Wang C."/>
            <person name="Pepin K."/>
            <person name="Bhonagiri V."/>
            <person name="Nash W."/>
            <person name="Johnson M."/>
            <person name="Thiruvilangam P."/>
            <person name="Wilson R."/>
        </authorList>
    </citation>
    <scope>NUCLEOTIDE SEQUENCE [LARGE SCALE GENOMIC DNA]</scope>
    <source>
        <strain evidence="2">ATCC BAA-895 / CDC 4225-83 / SGSC4696</strain>
    </source>
</reference>
<dbReference type="AlphaFoldDB" id="A8AMA9"/>
<proteinExistence type="predicted"/>